<name>A0ABQ1NUV2_9MICC</name>
<comment type="similarity">
    <text evidence="1">Belongs to the HIBADH-related family.</text>
</comment>
<evidence type="ECO:0000256" key="1">
    <source>
        <dbReference type="ARBA" id="ARBA00009080"/>
    </source>
</evidence>
<dbReference type="PROSITE" id="PS00895">
    <property type="entry name" value="3_HYDROXYISOBUT_DH"/>
    <property type="match status" value="1"/>
</dbReference>
<comment type="caution">
    <text evidence="6">The sequence shown here is derived from an EMBL/GenBank/DDBJ whole genome shotgun (WGS) entry which is preliminary data.</text>
</comment>
<evidence type="ECO:0000313" key="7">
    <source>
        <dbReference type="Proteomes" id="UP000597761"/>
    </source>
</evidence>
<dbReference type="Pfam" id="PF14833">
    <property type="entry name" value="NAD_binding_11"/>
    <property type="match status" value="1"/>
</dbReference>
<keyword evidence="3" id="KW-0520">NAD</keyword>
<evidence type="ECO:0000259" key="4">
    <source>
        <dbReference type="Pfam" id="PF03446"/>
    </source>
</evidence>
<dbReference type="EMBL" id="BMJI01000004">
    <property type="protein sequence ID" value="GGC85669.1"/>
    <property type="molecule type" value="Genomic_DNA"/>
</dbReference>
<keyword evidence="2" id="KW-0560">Oxidoreductase</keyword>
<dbReference type="InterPro" id="IPR013328">
    <property type="entry name" value="6PGD_dom2"/>
</dbReference>
<evidence type="ECO:0000256" key="3">
    <source>
        <dbReference type="ARBA" id="ARBA00023027"/>
    </source>
</evidence>
<dbReference type="SUPFAM" id="SSF51735">
    <property type="entry name" value="NAD(P)-binding Rossmann-fold domains"/>
    <property type="match status" value="1"/>
</dbReference>
<keyword evidence="7" id="KW-1185">Reference proteome</keyword>
<dbReference type="InterPro" id="IPR008927">
    <property type="entry name" value="6-PGluconate_DH-like_C_sf"/>
</dbReference>
<feature type="domain" description="6-phosphogluconate dehydrogenase NADP-binding" evidence="4">
    <location>
        <begin position="15"/>
        <end position="175"/>
    </location>
</feature>
<dbReference type="Gene3D" id="3.40.50.720">
    <property type="entry name" value="NAD(P)-binding Rossmann-like Domain"/>
    <property type="match status" value="1"/>
</dbReference>
<sequence>MSEQASEQAPALPPVGFIGLGTMGAPMVRNLAAAGYPVVLHDADPAARDRLAEQTGGTAASGPADFAPVAAIVTMLPTSRIVAAALLDWDGGIPAHLAPGTVVIDMSSSDPTETVLLGERLAAAGVTLVDAPVSGGVLRAEDGTLSIMLGGDDEDALARAVPVVEAMSARIFRTGRLGSGHAMKALNNFVAAAATTAACEALIAGERFGLDQQTMVDVFNASTGQSWVSSNVLGQHVVSRTFGSGFALGLYAKDVGIARHLTEAMDHPAPVCHAVSAALDDALSAVGDVDHTRAMTHWEHLTTAPSPTTSRT</sequence>
<dbReference type="InterPro" id="IPR036291">
    <property type="entry name" value="NAD(P)-bd_dom_sf"/>
</dbReference>
<reference evidence="7" key="1">
    <citation type="journal article" date="2019" name="Int. J. Syst. Evol. Microbiol.">
        <title>The Global Catalogue of Microorganisms (GCM) 10K type strain sequencing project: providing services to taxonomists for standard genome sequencing and annotation.</title>
        <authorList>
            <consortium name="The Broad Institute Genomics Platform"/>
            <consortium name="The Broad Institute Genome Sequencing Center for Infectious Disease"/>
            <person name="Wu L."/>
            <person name="Ma J."/>
        </authorList>
    </citation>
    <scope>NUCLEOTIDE SEQUENCE [LARGE SCALE GENOMIC DNA]</scope>
    <source>
        <strain evidence="7">CGMCC 1.15480</strain>
    </source>
</reference>
<evidence type="ECO:0000313" key="6">
    <source>
        <dbReference type="EMBL" id="GGC85669.1"/>
    </source>
</evidence>
<dbReference type="PANTHER" id="PTHR22981">
    <property type="entry name" value="3-HYDROXYISOBUTYRATE DEHYDROGENASE-RELATED"/>
    <property type="match status" value="1"/>
</dbReference>
<evidence type="ECO:0000256" key="2">
    <source>
        <dbReference type="ARBA" id="ARBA00023002"/>
    </source>
</evidence>
<dbReference type="InterPro" id="IPR015815">
    <property type="entry name" value="HIBADH-related"/>
</dbReference>
<organism evidence="6 7">
    <name type="scientific">Tersicoccus solisilvae</name>
    <dbReference type="NCBI Taxonomy" id="1882339"/>
    <lineage>
        <taxon>Bacteria</taxon>
        <taxon>Bacillati</taxon>
        <taxon>Actinomycetota</taxon>
        <taxon>Actinomycetes</taxon>
        <taxon>Micrococcales</taxon>
        <taxon>Micrococcaceae</taxon>
        <taxon>Tersicoccus</taxon>
    </lineage>
</organism>
<dbReference type="InterPro" id="IPR002204">
    <property type="entry name" value="3-OH-isobutyrate_DH-rel_CS"/>
</dbReference>
<evidence type="ECO:0008006" key="8">
    <source>
        <dbReference type="Google" id="ProtNLM"/>
    </source>
</evidence>
<dbReference type="RefSeq" id="WP_188667166.1">
    <property type="nucleotide sequence ID" value="NZ_BMJI01000004.1"/>
</dbReference>
<dbReference type="PANTHER" id="PTHR22981:SF7">
    <property type="entry name" value="3-HYDROXYISOBUTYRATE DEHYDROGENASE, MITOCHONDRIAL"/>
    <property type="match status" value="1"/>
</dbReference>
<proteinExistence type="inferred from homology"/>
<dbReference type="Pfam" id="PF03446">
    <property type="entry name" value="NAD_binding_2"/>
    <property type="match status" value="1"/>
</dbReference>
<dbReference type="SUPFAM" id="SSF48179">
    <property type="entry name" value="6-phosphogluconate dehydrogenase C-terminal domain-like"/>
    <property type="match status" value="1"/>
</dbReference>
<accession>A0ABQ1NUV2</accession>
<protein>
    <recommendedName>
        <fullName evidence="8">Oxidoreductase</fullName>
    </recommendedName>
</protein>
<dbReference type="InterPro" id="IPR006115">
    <property type="entry name" value="6PGDH_NADP-bd"/>
</dbReference>
<dbReference type="PIRSF" id="PIRSF000103">
    <property type="entry name" value="HIBADH"/>
    <property type="match status" value="1"/>
</dbReference>
<gene>
    <name evidence="6" type="ORF">GCM10011512_10670</name>
</gene>
<feature type="domain" description="3-hydroxyisobutyrate dehydrogenase-like NAD-binding" evidence="5">
    <location>
        <begin position="178"/>
        <end position="295"/>
    </location>
</feature>
<dbReference type="Gene3D" id="1.10.1040.10">
    <property type="entry name" value="N-(1-d-carboxylethyl)-l-norvaline Dehydrogenase, domain 2"/>
    <property type="match status" value="1"/>
</dbReference>
<dbReference type="Proteomes" id="UP000597761">
    <property type="component" value="Unassembled WGS sequence"/>
</dbReference>
<evidence type="ECO:0000259" key="5">
    <source>
        <dbReference type="Pfam" id="PF14833"/>
    </source>
</evidence>
<dbReference type="InterPro" id="IPR029154">
    <property type="entry name" value="HIBADH-like_NADP-bd"/>
</dbReference>